<reference evidence="1 2" key="1">
    <citation type="submission" date="2023-09" db="EMBL/GenBank/DDBJ databases">
        <authorList>
            <person name="Wang M."/>
        </authorList>
    </citation>
    <scope>NUCLEOTIDE SEQUENCE [LARGE SCALE GENOMIC DNA]</scope>
    <source>
        <strain evidence="1">GT-2023</strain>
        <tissue evidence="1">Liver</tissue>
    </source>
</reference>
<comment type="caution">
    <text evidence="1">The sequence shown here is derived from an EMBL/GenBank/DDBJ whole genome shotgun (WGS) entry which is preliminary data.</text>
</comment>
<accession>A0ABR3NSF4</accession>
<evidence type="ECO:0000313" key="2">
    <source>
        <dbReference type="Proteomes" id="UP001558613"/>
    </source>
</evidence>
<dbReference type="EMBL" id="JAYMGO010000002">
    <property type="protein sequence ID" value="KAL1279962.1"/>
    <property type="molecule type" value="Genomic_DNA"/>
</dbReference>
<name>A0ABR3NSF4_9TELE</name>
<proteinExistence type="predicted"/>
<evidence type="ECO:0000313" key="1">
    <source>
        <dbReference type="EMBL" id="KAL1279962.1"/>
    </source>
</evidence>
<gene>
    <name evidence="1" type="ORF">QQF64_014562</name>
</gene>
<keyword evidence="2" id="KW-1185">Reference proteome</keyword>
<dbReference type="Proteomes" id="UP001558613">
    <property type="component" value="Unassembled WGS sequence"/>
</dbReference>
<protein>
    <submittedName>
        <fullName evidence="1">Uncharacterized protein</fullName>
    </submittedName>
</protein>
<sequence length="71" mass="7608">MDGVMYHQGQGIKALAAGWGVCCAVSTPSVQAGARHDERLQSCSADPRRPYAAVMDSLLLQLPPLGQKREL</sequence>
<organism evidence="1 2">
    <name type="scientific">Cirrhinus molitorella</name>
    <name type="common">mud carp</name>
    <dbReference type="NCBI Taxonomy" id="172907"/>
    <lineage>
        <taxon>Eukaryota</taxon>
        <taxon>Metazoa</taxon>
        <taxon>Chordata</taxon>
        <taxon>Craniata</taxon>
        <taxon>Vertebrata</taxon>
        <taxon>Euteleostomi</taxon>
        <taxon>Actinopterygii</taxon>
        <taxon>Neopterygii</taxon>
        <taxon>Teleostei</taxon>
        <taxon>Ostariophysi</taxon>
        <taxon>Cypriniformes</taxon>
        <taxon>Cyprinidae</taxon>
        <taxon>Labeoninae</taxon>
        <taxon>Labeonini</taxon>
        <taxon>Cirrhinus</taxon>
    </lineage>
</organism>